<feature type="region of interest" description="Disordered" evidence="2">
    <location>
        <begin position="268"/>
        <end position="339"/>
    </location>
</feature>
<sequence>MRTKFCDHCGTHELLEVIWRGDGKLSEANQTQMRELCSRCLQQLVLASSEQLHRARMTTQLTPRQKLTYSDQNELLAKLQLELEQEQTHVRRLTDSLAKAEAKLLQAENLDETVEQLEKSRLTQAKRFEKLHKQTQRESAEVKNHWERLKVAKRLLAESKEKIIRLTRFFDIIGRMVNVDTRFESNPEMLITQRLQQLLEVIHRAGIYHYLPSQYPLVPTTVPMGSSPGVGLRGPPLSSNYDGLTRMTSQTVQDRSVSFEDLHLGAPGPTCLRGRTGSRNSQKEETLYGSCPEPLSQTAKSFKPATKRIQPVLNTKTREDVTQNGKRKIPPVKRDERKY</sequence>
<dbReference type="AlphaFoldDB" id="A0A8S9YH58"/>
<protein>
    <submittedName>
        <fullName evidence="3">Uncharacterized protein</fullName>
    </submittedName>
</protein>
<dbReference type="OrthoDB" id="5832575at2759"/>
<accession>A0A8S9YH58</accession>
<dbReference type="Proteomes" id="UP000822476">
    <property type="component" value="Unassembled WGS sequence"/>
</dbReference>
<keyword evidence="4" id="KW-1185">Reference proteome</keyword>
<keyword evidence="1" id="KW-0175">Coiled coil</keyword>
<feature type="coiled-coil region" evidence="1">
    <location>
        <begin position="69"/>
        <end position="120"/>
    </location>
</feature>
<evidence type="ECO:0000256" key="2">
    <source>
        <dbReference type="SAM" id="MobiDB-lite"/>
    </source>
</evidence>
<proteinExistence type="predicted"/>
<comment type="caution">
    <text evidence="3">The sequence shown here is derived from an EMBL/GenBank/DDBJ whole genome shotgun (WGS) entry which is preliminary data.</text>
</comment>
<dbReference type="EMBL" id="JTDE01005640">
    <property type="protein sequence ID" value="KAF7248409.1"/>
    <property type="molecule type" value="Genomic_DNA"/>
</dbReference>
<evidence type="ECO:0000313" key="3">
    <source>
        <dbReference type="EMBL" id="KAF7248409.1"/>
    </source>
</evidence>
<name>A0A8S9YH58_9TREM</name>
<evidence type="ECO:0000256" key="1">
    <source>
        <dbReference type="SAM" id="Coils"/>
    </source>
</evidence>
<gene>
    <name evidence="3" type="ORF">EG68_09641</name>
</gene>
<organism evidence="3 4">
    <name type="scientific">Paragonimus skrjabini miyazakii</name>
    <dbReference type="NCBI Taxonomy" id="59628"/>
    <lineage>
        <taxon>Eukaryota</taxon>
        <taxon>Metazoa</taxon>
        <taxon>Spiralia</taxon>
        <taxon>Lophotrochozoa</taxon>
        <taxon>Platyhelminthes</taxon>
        <taxon>Trematoda</taxon>
        <taxon>Digenea</taxon>
        <taxon>Plagiorchiida</taxon>
        <taxon>Troglotremata</taxon>
        <taxon>Troglotrematidae</taxon>
        <taxon>Paragonimus</taxon>
    </lineage>
</organism>
<evidence type="ECO:0000313" key="4">
    <source>
        <dbReference type="Proteomes" id="UP000822476"/>
    </source>
</evidence>
<reference evidence="3" key="1">
    <citation type="submission" date="2019-07" db="EMBL/GenBank/DDBJ databases">
        <title>Annotation for the trematode Paragonimus miyazaki's.</title>
        <authorList>
            <person name="Choi Y.-J."/>
        </authorList>
    </citation>
    <scope>NUCLEOTIDE SEQUENCE</scope>
    <source>
        <strain evidence="3">Japan</strain>
    </source>
</reference>